<gene>
    <name evidence="5" type="primary">mhpA</name>
    <name evidence="5" type="ORF">NCTC13337_00600</name>
</gene>
<dbReference type="RefSeq" id="WP_115305862.1">
    <property type="nucleotide sequence ID" value="NZ_LWHB01000134.1"/>
</dbReference>
<dbReference type="NCBIfam" id="NF006002">
    <property type="entry name" value="PRK08132.1"/>
    <property type="match status" value="1"/>
</dbReference>
<dbReference type="PRINTS" id="PR00420">
    <property type="entry name" value="RNGMNOXGNASE"/>
</dbReference>
<dbReference type="InterPro" id="IPR050641">
    <property type="entry name" value="RIFMO-like"/>
</dbReference>
<dbReference type="Pfam" id="PF01494">
    <property type="entry name" value="FAD_binding_3"/>
    <property type="match status" value="1"/>
</dbReference>
<dbReference type="PANTHER" id="PTHR43004:SF19">
    <property type="entry name" value="BINDING MONOOXYGENASE, PUTATIVE (JCVI)-RELATED"/>
    <property type="match status" value="1"/>
</dbReference>
<keyword evidence="3" id="KW-0274">FAD</keyword>
<keyword evidence="6" id="KW-1185">Reference proteome</keyword>
<dbReference type="AlphaFoldDB" id="A0A380MS49"/>
<dbReference type="PANTHER" id="PTHR43004">
    <property type="entry name" value="TRK SYSTEM POTASSIUM UPTAKE PROTEIN"/>
    <property type="match status" value="1"/>
</dbReference>
<organism evidence="5 6">
    <name type="scientific">Suttonella ornithocola</name>
    <dbReference type="NCBI Taxonomy" id="279832"/>
    <lineage>
        <taxon>Bacteria</taxon>
        <taxon>Pseudomonadati</taxon>
        <taxon>Pseudomonadota</taxon>
        <taxon>Gammaproteobacteria</taxon>
        <taxon>Cardiobacteriales</taxon>
        <taxon>Cardiobacteriaceae</taxon>
        <taxon>Suttonella</taxon>
    </lineage>
</organism>
<sequence>MLASYQHPEYKYSPPPELTTPQNTPYPIAIIGAGPVGLTAALDCAKRGIRCVVLDDNNTVSIGSRALCYAKRSLEIWSRLGVADRMVAKGIKWQVGKNYFRNQLAYQFDLLPETGHEYPAMINLQQYYMEEYLVDALMAHPNADLRWKHKVIGITQKDNHVVLTVETPDGKFPLTAQYAIACDGASSKTRSMLGSSFEGEVFDDQFLIIDVIMKNNFPPERWFWFDPPFHPEQSALLHKSADNLWRIDFQLGRDANPNEWKQPKKVIPLLKQMLGKDCEFELEWLSVYKFACRKMKNFVHNRVIFAGDAAHQVSPFGARGANFGVQDIDNLIWKLQLILNNKAPIRLLESYDHERRYAADENIQYSTQSTDFISPKTKSSLTLRNAVLTLAKKYAFARPLVNSGRLSTATCYDTSPLNTADHDTFTNRARPGIAAPDAPIRINNKNSWLLRQLGDGFTLLSIDTNGTPLNIDGIIINHLVIGRDIEDPDGILTERYDLQPGTTYLIRPDQHIAARWRHYDPIAIATALRTAIGETVL</sequence>
<evidence type="ECO:0000259" key="4">
    <source>
        <dbReference type="Pfam" id="PF01494"/>
    </source>
</evidence>
<accession>A0A380MS49</accession>
<comment type="cofactor">
    <cofactor evidence="1">
        <name>FAD</name>
        <dbReference type="ChEBI" id="CHEBI:57692"/>
    </cofactor>
</comment>
<dbReference type="EMBL" id="UHIC01000001">
    <property type="protein sequence ID" value="SUO94167.1"/>
    <property type="molecule type" value="Genomic_DNA"/>
</dbReference>
<dbReference type="Proteomes" id="UP000254601">
    <property type="component" value="Unassembled WGS sequence"/>
</dbReference>
<dbReference type="Gene3D" id="3.40.30.120">
    <property type="match status" value="1"/>
</dbReference>
<reference evidence="5 6" key="1">
    <citation type="submission" date="2018-06" db="EMBL/GenBank/DDBJ databases">
        <authorList>
            <consortium name="Pathogen Informatics"/>
            <person name="Doyle S."/>
        </authorList>
    </citation>
    <scope>NUCLEOTIDE SEQUENCE [LARGE SCALE GENOMIC DNA]</scope>
    <source>
        <strain evidence="5 6">NCTC13337</strain>
    </source>
</reference>
<dbReference type="GO" id="GO:0071949">
    <property type="term" value="F:FAD binding"/>
    <property type="evidence" value="ECO:0007669"/>
    <property type="project" value="InterPro"/>
</dbReference>
<dbReference type="Gene3D" id="3.30.70.2450">
    <property type="match status" value="1"/>
</dbReference>
<keyword evidence="5" id="KW-0560">Oxidoreductase</keyword>
<evidence type="ECO:0000256" key="1">
    <source>
        <dbReference type="ARBA" id="ARBA00001974"/>
    </source>
</evidence>
<dbReference type="InterPro" id="IPR002938">
    <property type="entry name" value="FAD-bd"/>
</dbReference>
<dbReference type="Gene3D" id="3.50.50.60">
    <property type="entry name" value="FAD/NAD(P)-binding domain"/>
    <property type="match status" value="1"/>
</dbReference>
<dbReference type="OrthoDB" id="8672648at2"/>
<evidence type="ECO:0000256" key="2">
    <source>
        <dbReference type="ARBA" id="ARBA00022630"/>
    </source>
</evidence>
<proteinExistence type="predicted"/>
<feature type="domain" description="FAD-binding" evidence="4">
    <location>
        <begin position="27"/>
        <end position="364"/>
    </location>
</feature>
<evidence type="ECO:0000313" key="6">
    <source>
        <dbReference type="Proteomes" id="UP000254601"/>
    </source>
</evidence>
<evidence type="ECO:0000313" key="5">
    <source>
        <dbReference type="EMBL" id="SUO94167.1"/>
    </source>
</evidence>
<dbReference type="EC" id="1.14.13.127" evidence="5"/>
<keyword evidence="2" id="KW-0285">Flavoprotein</keyword>
<dbReference type="GO" id="GO:0008688">
    <property type="term" value="F:3-(3-hydroxyphenyl)propionate hydroxylase activity"/>
    <property type="evidence" value="ECO:0007669"/>
    <property type="project" value="UniProtKB-EC"/>
</dbReference>
<name>A0A380MS49_9GAMM</name>
<protein>
    <submittedName>
        <fullName evidence="5">3-(3-hydroxy-phenyl)propionate/3-hydroxycinnamic acid hydroxylase</fullName>
        <ecNumber evidence="5">1.14.13.127</ecNumber>
    </submittedName>
</protein>
<dbReference type="SUPFAM" id="SSF51905">
    <property type="entry name" value="FAD/NAD(P)-binding domain"/>
    <property type="match status" value="1"/>
</dbReference>
<dbReference type="InterPro" id="IPR036188">
    <property type="entry name" value="FAD/NAD-bd_sf"/>
</dbReference>
<evidence type="ECO:0000256" key="3">
    <source>
        <dbReference type="ARBA" id="ARBA00022827"/>
    </source>
</evidence>